<proteinExistence type="predicted"/>
<sequence length="189" mass="21838">MIAFRFTPPFCLQSFGDRRKLLPYQRLLPVQIVRAVVVGDFYGVEMLIPIFEFGQFFLPFLDVILQFRLRSRRRHKRQLFFGTGYIGLKLINLHLPGISGIRPSNTFHLRHIRTPTIRLRTFPLAHVAVVELLKIRTTAVEYAVFTKILKRSVHLLTFSQSSRILVLTAVKSLLNGAYNLCQRVTISLS</sequence>
<evidence type="ECO:0000313" key="1">
    <source>
        <dbReference type="EMBL" id="EJX05745.1"/>
    </source>
</evidence>
<comment type="caution">
    <text evidence="1">The sequence shown here is derived from an EMBL/GenBank/DDBJ whole genome shotgun (WGS) entry which is preliminary data.</text>
</comment>
<accession>J9GY63</accession>
<protein>
    <submittedName>
        <fullName evidence="1">Uncharacterized protein</fullName>
    </submittedName>
</protein>
<name>J9GY63_9ZZZZ</name>
<reference evidence="1" key="1">
    <citation type="journal article" date="2012" name="PLoS ONE">
        <title>Gene sets for utilization of primary and secondary nutrition supplies in the distal gut of endangered iberian lynx.</title>
        <authorList>
            <person name="Alcaide M."/>
            <person name="Messina E."/>
            <person name="Richter M."/>
            <person name="Bargiela R."/>
            <person name="Peplies J."/>
            <person name="Huws S.A."/>
            <person name="Newbold C.J."/>
            <person name="Golyshin P.N."/>
            <person name="Simon M.A."/>
            <person name="Lopez G."/>
            <person name="Yakimov M.M."/>
            <person name="Ferrer M."/>
        </authorList>
    </citation>
    <scope>NUCLEOTIDE SEQUENCE</scope>
</reference>
<organism evidence="1">
    <name type="scientific">gut metagenome</name>
    <dbReference type="NCBI Taxonomy" id="749906"/>
    <lineage>
        <taxon>unclassified sequences</taxon>
        <taxon>metagenomes</taxon>
        <taxon>organismal metagenomes</taxon>
    </lineage>
</organism>
<dbReference type="EMBL" id="AMCI01001372">
    <property type="protein sequence ID" value="EJX05745.1"/>
    <property type="molecule type" value="Genomic_DNA"/>
</dbReference>
<gene>
    <name evidence="1" type="ORF">EVA_06140</name>
</gene>
<dbReference type="AlphaFoldDB" id="J9GY63"/>